<dbReference type="NCBIfam" id="NF033519">
    <property type="entry name" value="transpos_ISAzo13"/>
    <property type="match status" value="1"/>
</dbReference>
<dbReference type="EMBL" id="AUZY01010334">
    <property type="protein sequence ID" value="EQD39121.1"/>
    <property type="molecule type" value="Genomic_DNA"/>
</dbReference>
<reference evidence="1" key="1">
    <citation type="submission" date="2013-08" db="EMBL/GenBank/DDBJ databases">
        <authorList>
            <person name="Mendez C."/>
            <person name="Richter M."/>
            <person name="Ferrer M."/>
            <person name="Sanchez J."/>
        </authorList>
    </citation>
    <scope>NUCLEOTIDE SEQUENCE</scope>
</reference>
<sequence length="281" mass="31755">MARLLKGLGYSLQVNAKRKESRSPAERDSQFHYLNDEVKVFQTEGNPVLSVDTKKKEKVGLFKNAGLRWLPKGEPVEVNTYDFPQLGKGTAIPYGAYDVGRNEGFVSVGMNHDTAEFAVESLRWWWRKYGRKRYPEATRLLICADGGGSNASRNRGWKRHLQELATETGLPITVGHYPPGASKWNKIEHRMFSQISLNWQGVPLETYETVVNLIAGTRTRTGLQVKARLDRGVYAKGEKVPDKVMAGIRLKRHAINPKWNYTIEPVRRQQTQLTAGTTVSS</sequence>
<reference evidence="1" key="2">
    <citation type="journal article" date="2014" name="ISME J.">
        <title>Microbial stratification in low pH oxic and suboxic macroscopic growths along an acid mine drainage.</title>
        <authorList>
            <person name="Mendez-Garcia C."/>
            <person name="Mesa V."/>
            <person name="Sprenger R.R."/>
            <person name="Richter M."/>
            <person name="Diez M.S."/>
            <person name="Solano J."/>
            <person name="Bargiela R."/>
            <person name="Golyshina O.V."/>
            <person name="Manteca A."/>
            <person name="Ramos J.L."/>
            <person name="Gallego J.R."/>
            <person name="Llorente I."/>
            <person name="Martins Dos Santos V.A."/>
            <person name="Jensen O.N."/>
            <person name="Pelaez A.I."/>
            <person name="Sanchez J."/>
            <person name="Ferrer M."/>
        </authorList>
    </citation>
    <scope>NUCLEOTIDE SEQUENCE</scope>
</reference>
<dbReference type="AlphaFoldDB" id="T0YU66"/>
<accession>T0YU66</accession>
<evidence type="ECO:0000313" key="1">
    <source>
        <dbReference type="EMBL" id="EQD39121.1"/>
    </source>
</evidence>
<proteinExistence type="predicted"/>
<comment type="caution">
    <text evidence="1">The sequence shown here is derived from an EMBL/GenBank/DDBJ whole genome shotgun (WGS) entry which is preliminary data.</text>
</comment>
<dbReference type="InterPro" id="IPR011518">
    <property type="entry name" value="Transposase_36"/>
</dbReference>
<gene>
    <name evidence="1" type="ORF">B1B_15526</name>
</gene>
<name>T0YU66_9ZZZZ</name>
<dbReference type="Pfam" id="PF07592">
    <property type="entry name" value="DDE_Tnp_ISAZ013"/>
    <property type="match status" value="1"/>
</dbReference>
<protein>
    <submittedName>
        <fullName evidence="1">Rhodopirellula transposase family protein</fullName>
    </submittedName>
</protein>
<organism evidence="1">
    <name type="scientific">mine drainage metagenome</name>
    <dbReference type="NCBI Taxonomy" id="410659"/>
    <lineage>
        <taxon>unclassified sequences</taxon>
        <taxon>metagenomes</taxon>
        <taxon>ecological metagenomes</taxon>
    </lineage>
</organism>